<dbReference type="OrthoDB" id="2019504at2759"/>
<evidence type="ECO:0000256" key="5">
    <source>
        <dbReference type="SAM" id="MobiDB-lite"/>
    </source>
</evidence>
<dbReference type="GO" id="GO:0005634">
    <property type="term" value="C:nucleus"/>
    <property type="evidence" value="ECO:0007669"/>
    <property type="project" value="UniProtKB-SubCell"/>
</dbReference>
<evidence type="ECO:0000256" key="3">
    <source>
        <dbReference type="ARBA" id="ARBA00022552"/>
    </source>
</evidence>
<dbReference type="Proteomes" id="UP000799440">
    <property type="component" value="Unassembled WGS sequence"/>
</dbReference>
<dbReference type="InterPro" id="IPR010301">
    <property type="entry name" value="RRP1"/>
</dbReference>
<name>A0A6A6V8T7_9PLEO</name>
<reference evidence="6" key="1">
    <citation type="journal article" date="2020" name="Stud. Mycol.">
        <title>101 Dothideomycetes genomes: a test case for predicting lifestyles and emergence of pathogens.</title>
        <authorList>
            <person name="Haridas S."/>
            <person name="Albert R."/>
            <person name="Binder M."/>
            <person name="Bloem J."/>
            <person name="Labutti K."/>
            <person name="Salamov A."/>
            <person name="Andreopoulos B."/>
            <person name="Baker S."/>
            <person name="Barry K."/>
            <person name="Bills G."/>
            <person name="Bluhm B."/>
            <person name="Cannon C."/>
            <person name="Castanera R."/>
            <person name="Culley D."/>
            <person name="Daum C."/>
            <person name="Ezra D."/>
            <person name="Gonzalez J."/>
            <person name="Henrissat B."/>
            <person name="Kuo A."/>
            <person name="Liang C."/>
            <person name="Lipzen A."/>
            <person name="Lutzoni F."/>
            <person name="Magnuson J."/>
            <person name="Mondo S."/>
            <person name="Nolan M."/>
            <person name="Ohm R."/>
            <person name="Pangilinan J."/>
            <person name="Park H.-J."/>
            <person name="Ramirez L."/>
            <person name="Alfaro M."/>
            <person name="Sun H."/>
            <person name="Tritt A."/>
            <person name="Yoshinaga Y."/>
            <person name="Zwiers L.-H."/>
            <person name="Turgeon B."/>
            <person name="Goodwin S."/>
            <person name="Spatafora J."/>
            <person name="Crous P."/>
            <person name="Grigoriev I."/>
        </authorList>
    </citation>
    <scope>NUCLEOTIDE SEQUENCE</scope>
    <source>
        <strain evidence="6">CBS 119925</strain>
    </source>
</reference>
<dbReference type="GO" id="GO:0030688">
    <property type="term" value="C:preribosome, small subunit precursor"/>
    <property type="evidence" value="ECO:0007669"/>
    <property type="project" value="InterPro"/>
</dbReference>
<dbReference type="GO" id="GO:0006364">
    <property type="term" value="P:rRNA processing"/>
    <property type="evidence" value="ECO:0007669"/>
    <property type="project" value="UniProtKB-KW"/>
</dbReference>
<comment type="subcellular location">
    <subcellularLocation>
        <location evidence="1">Nucleus</location>
    </subcellularLocation>
</comment>
<proteinExistence type="inferred from homology"/>
<feature type="compositionally biased region" description="Acidic residues" evidence="5">
    <location>
        <begin position="229"/>
        <end position="245"/>
    </location>
</feature>
<evidence type="ECO:0000313" key="7">
    <source>
        <dbReference type="Proteomes" id="UP000799440"/>
    </source>
</evidence>
<keyword evidence="7" id="KW-1185">Reference proteome</keyword>
<dbReference type="PANTHER" id="PTHR13026">
    <property type="entry name" value="NNP-1 PROTEIN NOVEL NUCLEAR PROTEIN 1 NOP52"/>
    <property type="match status" value="1"/>
</dbReference>
<evidence type="ECO:0000256" key="4">
    <source>
        <dbReference type="ARBA" id="ARBA00023242"/>
    </source>
</evidence>
<accession>A0A6A6V8T7</accession>
<sequence length="245" mass="28475">MADSQNSPFIKNLASSDKKTRTQALDSLRTYLSNRSSLTSLDLLKLWKALFYTLWMQDKPLHQQRLSRDLAALLDILHPSVQLPFLDAFWKTMAREWVNIEALRMDKYLFLIRQVVGAGLRVLKKEGWKGDRVEEWGRVIGETPLECRDLKIPNGLRYHVLDVYVDEMEKVQGEEWDKDVLEVLLEPVERLKVESVTKSVRKAAKATLEDDRVRKWRGEEVEKSRDADEVMGGEESEEEWGGIED</sequence>
<dbReference type="Pfam" id="PF05997">
    <property type="entry name" value="Nop52"/>
    <property type="match status" value="1"/>
</dbReference>
<evidence type="ECO:0008006" key="8">
    <source>
        <dbReference type="Google" id="ProtNLM"/>
    </source>
</evidence>
<dbReference type="PANTHER" id="PTHR13026:SF0">
    <property type="entry name" value="RIBOSOMAL RNA PROCESSING 1B"/>
    <property type="match status" value="1"/>
</dbReference>
<feature type="compositionally biased region" description="Basic and acidic residues" evidence="5">
    <location>
        <begin position="219"/>
        <end position="228"/>
    </location>
</feature>
<evidence type="ECO:0000256" key="2">
    <source>
        <dbReference type="ARBA" id="ARBA00006374"/>
    </source>
</evidence>
<evidence type="ECO:0000313" key="6">
    <source>
        <dbReference type="EMBL" id="KAF2745567.1"/>
    </source>
</evidence>
<feature type="region of interest" description="Disordered" evidence="5">
    <location>
        <begin position="219"/>
        <end position="245"/>
    </location>
</feature>
<dbReference type="AlphaFoldDB" id="A0A6A6V8T7"/>
<comment type="similarity">
    <text evidence="2">Belongs to the RRP1 family.</text>
</comment>
<keyword evidence="4" id="KW-0539">Nucleus</keyword>
<keyword evidence="3" id="KW-0698">rRNA processing</keyword>
<gene>
    <name evidence="6" type="ORF">M011DRAFT_527734</name>
</gene>
<organism evidence="6 7">
    <name type="scientific">Sporormia fimetaria CBS 119925</name>
    <dbReference type="NCBI Taxonomy" id="1340428"/>
    <lineage>
        <taxon>Eukaryota</taxon>
        <taxon>Fungi</taxon>
        <taxon>Dikarya</taxon>
        <taxon>Ascomycota</taxon>
        <taxon>Pezizomycotina</taxon>
        <taxon>Dothideomycetes</taxon>
        <taxon>Pleosporomycetidae</taxon>
        <taxon>Pleosporales</taxon>
        <taxon>Sporormiaceae</taxon>
        <taxon>Sporormia</taxon>
    </lineage>
</organism>
<dbReference type="EMBL" id="MU006582">
    <property type="protein sequence ID" value="KAF2745567.1"/>
    <property type="molecule type" value="Genomic_DNA"/>
</dbReference>
<evidence type="ECO:0000256" key="1">
    <source>
        <dbReference type="ARBA" id="ARBA00004123"/>
    </source>
</evidence>
<protein>
    <recommendedName>
        <fullName evidence="8">Nucleolar protein-like protein NOP52 variant</fullName>
    </recommendedName>
</protein>